<evidence type="ECO:0000313" key="3">
    <source>
        <dbReference type="EMBL" id="KAK6183464.1"/>
    </source>
</evidence>
<dbReference type="Gene3D" id="3.40.50.720">
    <property type="entry name" value="NAD(P)-binding Rossmann-like Domain"/>
    <property type="match status" value="1"/>
</dbReference>
<protein>
    <recommendedName>
        <fullName evidence="5">Retinol dehydrogenase 13</fullName>
    </recommendedName>
</protein>
<name>A0AAN8PVD1_PATCE</name>
<dbReference type="SUPFAM" id="SSF51735">
    <property type="entry name" value="NAD(P)-binding Rossmann-fold domains"/>
    <property type="match status" value="1"/>
</dbReference>
<evidence type="ECO:0000256" key="1">
    <source>
        <dbReference type="ARBA" id="ARBA00023002"/>
    </source>
</evidence>
<dbReference type="GO" id="GO:0016491">
    <property type="term" value="F:oxidoreductase activity"/>
    <property type="evidence" value="ECO:0007669"/>
    <property type="project" value="UniProtKB-KW"/>
</dbReference>
<keyword evidence="2" id="KW-0472">Membrane</keyword>
<feature type="transmembrane region" description="Helical" evidence="2">
    <location>
        <begin position="25"/>
        <end position="44"/>
    </location>
</feature>
<dbReference type="Proteomes" id="UP001347796">
    <property type="component" value="Unassembled WGS sequence"/>
</dbReference>
<keyword evidence="2" id="KW-0812">Transmembrane</keyword>
<dbReference type="InterPro" id="IPR036291">
    <property type="entry name" value="NAD(P)-bd_dom_sf"/>
</dbReference>
<dbReference type="PANTHER" id="PTHR43157:SF31">
    <property type="entry name" value="PHOSPHATIDYLINOSITOL-GLYCAN BIOSYNTHESIS CLASS F PROTEIN"/>
    <property type="match status" value="1"/>
</dbReference>
<sequence length="343" mass="38226">MALLIKENFHSVSHTIRSLLSKNNAIILSCIGTGVGFGLLRWYFSGAKCRCKRQLTGKTVIVTGSNRGIGRETARDFAKRGARVILAVRDITKGERAAEDIRQSTGNNNVIVRIVDLSSLESVRKFCRLILEKEERLDILVNNAGVRFCPHWTSQEGYELHFAVNHLGHFLLTNLLVNLMKKSAPSRIICVTCMAYEEGSINFDDLNSQRSYDPWTAYTQSKLANILFSQELSNRLAGSGVTVNSVHPGIVQSELGRYTGDNKPALWRRLLIKIVGFIIMKTPQQGAQTSIYCAVSDQLENVSGKYFSDCCIRDTSSVAKDKVTATQLWDVSCKRVNLHLPPT</sequence>
<organism evidence="3 4">
    <name type="scientific">Patella caerulea</name>
    <name type="common">Rayed Mediterranean limpet</name>
    <dbReference type="NCBI Taxonomy" id="87958"/>
    <lineage>
        <taxon>Eukaryota</taxon>
        <taxon>Metazoa</taxon>
        <taxon>Spiralia</taxon>
        <taxon>Lophotrochozoa</taxon>
        <taxon>Mollusca</taxon>
        <taxon>Gastropoda</taxon>
        <taxon>Patellogastropoda</taxon>
        <taxon>Patelloidea</taxon>
        <taxon>Patellidae</taxon>
        <taxon>Patella</taxon>
    </lineage>
</organism>
<accession>A0AAN8PVD1</accession>
<dbReference type="PANTHER" id="PTHR43157">
    <property type="entry name" value="PHOSPHATIDYLINOSITOL-GLYCAN BIOSYNTHESIS CLASS F PROTEIN-RELATED"/>
    <property type="match status" value="1"/>
</dbReference>
<dbReference type="EMBL" id="JAZGQO010000007">
    <property type="protein sequence ID" value="KAK6183464.1"/>
    <property type="molecule type" value="Genomic_DNA"/>
</dbReference>
<evidence type="ECO:0000256" key="2">
    <source>
        <dbReference type="SAM" id="Phobius"/>
    </source>
</evidence>
<reference evidence="3 4" key="1">
    <citation type="submission" date="2024-01" db="EMBL/GenBank/DDBJ databases">
        <title>The genome of the rayed Mediterranean limpet Patella caerulea (Linnaeus, 1758).</title>
        <authorList>
            <person name="Anh-Thu Weber A."/>
            <person name="Halstead-Nussloch G."/>
        </authorList>
    </citation>
    <scope>NUCLEOTIDE SEQUENCE [LARGE SCALE GENOMIC DNA]</scope>
    <source>
        <strain evidence="3">AATW-2023a</strain>
        <tissue evidence="3">Whole specimen</tissue>
    </source>
</reference>
<keyword evidence="4" id="KW-1185">Reference proteome</keyword>
<dbReference type="Pfam" id="PF00106">
    <property type="entry name" value="adh_short"/>
    <property type="match status" value="1"/>
</dbReference>
<keyword evidence="1" id="KW-0560">Oxidoreductase</keyword>
<gene>
    <name evidence="3" type="ORF">SNE40_010941</name>
</gene>
<evidence type="ECO:0008006" key="5">
    <source>
        <dbReference type="Google" id="ProtNLM"/>
    </source>
</evidence>
<evidence type="ECO:0000313" key="4">
    <source>
        <dbReference type="Proteomes" id="UP001347796"/>
    </source>
</evidence>
<dbReference type="PRINTS" id="PR00081">
    <property type="entry name" value="GDHRDH"/>
</dbReference>
<comment type="caution">
    <text evidence="3">The sequence shown here is derived from an EMBL/GenBank/DDBJ whole genome shotgun (WGS) entry which is preliminary data.</text>
</comment>
<proteinExistence type="predicted"/>
<keyword evidence="2" id="KW-1133">Transmembrane helix</keyword>
<dbReference type="InterPro" id="IPR002347">
    <property type="entry name" value="SDR_fam"/>
</dbReference>
<dbReference type="AlphaFoldDB" id="A0AAN8PVD1"/>